<dbReference type="GO" id="GO:0005886">
    <property type="term" value="C:plasma membrane"/>
    <property type="evidence" value="ECO:0007669"/>
    <property type="project" value="UniProtKB-SubCell"/>
</dbReference>
<dbReference type="AlphaFoldDB" id="A0A7H0SRB3"/>
<sequence>MASRQSGLSLPLLFGLALLSASAPFATDLYLPTLPHIAEQLNTTTSAVQLTLSGFMGGMAIGQLLIGPISDTTGRHRLLVLGAIVALISSILAALSPSIGILIAARLLQGLGSGACIVISRAVIPDLERGKRAAKAFAVMMTIQGVAPVAAPVLGGLLAEPIGWRGLFWVLTAINAAQLLVALFVVPETKPPEERSPLKGILGNYAYVLRNKAYCGFTLTFAFAFAAMFCYISASPFVVQSQMNFQPWVFSAVFAINAFGLIGGNYFNSRLIDVMDTMQILRVALLIMLAASLGIMVVSFFTISPWLILPLLFIAVSQCSLIMGNATAMGTGEVRKRAGSGSAIMGFAQFGLAAIVSPLMGLGSNAAFTMGVGMSLSVFVALLASGVAVRHRSLGEGF</sequence>
<feature type="transmembrane region" description="Helical" evidence="8">
    <location>
        <begin position="280"/>
        <end position="301"/>
    </location>
</feature>
<dbReference type="InterPro" id="IPR011701">
    <property type="entry name" value="MFS"/>
</dbReference>
<evidence type="ECO:0000313" key="10">
    <source>
        <dbReference type="EMBL" id="QNQ91088.1"/>
    </source>
</evidence>
<evidence type="ECO:0000256" key="6">
    <source>
        <dbReference type="ARBA" id="ARBA00022989"/>
    </source>
</evidence>
<dbReference type="InterPro" id="IPR020846">
    <property type="entry name" value="MFS_dom"/>
</dbReference>
<feature type="transmembrane region" description="Helical" evidence="8">
    <location>
        <begin position="46"/>
        <end position="66"/>
    </location>
</feature>
<comment type="similarity">
    <text evidence="2">Belongs to the major facilitator superfamily. Bcr/CmlA family.</text>
</comment>
<keyword evidence="6 8" id="KW-1133">Transmembrane helix</keyword>
<evidence type="ECO:0000313" key="11">
    <source>
        <dbReference type="Proteomes" id="UP000516320"/>
    </source>
</evidence>
<proteinExistence type="inferred from homology"/>
<evidence type="ECO:0000256" key="3">
    <source>
        <dbReference type="ARBA" id="ARBA00022448"/>
    </source>
</evidence>
<dbReference type="CDD" id="cd17320">
    <property type="entry name" value="MFS_MdfA_MDR_like"/>
    <property type="match status" value="1"/>
</dbReference>
<evidence type="ECO:0000256" key="7">
    <source>
        <dbReference type="ARBA" id="ARBA00023136"/>
    </source>
</evidence>
<feature type="transmembrane region" description="Helical" evidence="8">
    <location>
        <begin position="213"/>
        <end position="234"/>
    </location>
</feature>
<keyword evidence="4" id="KW-1003">Cell membrane</keyword>
<dbReference type="RefSeq" id="WP_187974401.1">
    <property type="nucleotide sequence ID" value="NZ_CP046884.1"/>
</dbReference>
<feature type="transmembrane region" description="Helical" evidence="8">
    <location>
        <begin position="338"/>
        <end position="360"/>
    </location>
</feature>
<evidence type="ECO:0000256" key="1">
    <source>
        <dbReference type="ARBA" id="ARBA00004651"/>
    </source>
</evidence>
<dbReference type="GO" id="GO:1990961">
    <property type="term" value="P:xenobiotic detoxification by transmembrane export across the plasma membrane"/>
    <property type="evidence" value="ECO:0007669"/>
    <property type="project" value="InterPro"/>
</dbReference>
<evidence type="ECO:0000256" key="2">
    <source>
        <dbReference type="ARBA" id="ARBA00006236"/>
    </source>
</evidence>
<dbReference type="Proteomes" id="UP000516320">
    <property type="component" value="Chromosome"/>
</dbReference>
<dbReference type="Pfam" id="PF07690">
    <property type="entry name" value="MFS_1"/>
    <property type="match status" value="1"/>
</dbReference>
<name>A0A7H0SRB3_9CORY</name>
<dbReference type="PANTHER" id="PTHR23502:SF132">
    <property type="entry name" value="POLYAMINE TRANSPORTER 2-RELATED"/>
    <property type="match status" value="1"/>
</dbReference>
<accession>A0A7H0SRB3</accession>
<comment type="subcellular location">
    <subcellularLocation>
        <location evidence="1">Cell membrane</location>
        <topology evidence="1">Multi-pass membrane protein</topology>
    </subcellularLocation>
</comment>
<keyword evidence="11" id="KW-1185">Reference proteome</keyword>
<dbReference type="NCBIfam" id="TIGR00710">
    <property type="entry name" value="efflux_Bcr_CflA"/>
    <property type="match status" value="1"/>
</dbReference>
<evidence type="ECO:0000256" key="5">
    <source>
        <dbReference type="ARBA" id="ARBA00022692"/>
    </source>
</evidence>
<dbReference type="PROSITE" id="PS50850">
    <property type="entry name" value="MFS"/>
    <property type="match status" value="1"/>
</dbReference>
<keyword evidence="3" id="KW-0813">Transport</keyword>
<gene>
    <name evidence="10" type="ORF">GP475_10955</name>
</gene>
<dbReference type="InterPro" id="IPR036259">
    <property type="entry name" value="MFS_trans_sf"/>
</dbReference>
<dbReference type="GO" id="GO:0042910">
    <property type="term" value="F:xenobiotic transmembrane transporter activity"/>
    <property type="evidence" value="ECO:0007669"/>
    <property type="project" value="InterPro"/>
</dbReference>
<dbReference type="PANTHER" id="PTHR23502">
    <property type="entry name" value="MAJOR FACILITATOR SUPERFAMILY"/>
    <property type="match status" value="1"/>
</dbReference>
<evidence type="ECO:0000256" key="8">
    <source>
        <dbReference type="SAM" id="Phobius"/>
    </source>
</evidence>
<reference evidence="10 11" key="1">
    <citation type="submission" date="2019-12" db="EMBL/GenBank/DDBJ databases">
        <title>Corynebacterium sp. nov., isolated from feces of the Anser Albifrons in China.</title>
        <authorList>
            <person name="Liu Q."/>
        </authorList>
    </citation>
    <scope>NUCLEOTIDE SEQUENCE [LARGE SCALE GENOMIC DNA]</scope>
    <source>
        <strain evidence="10 11">4H37-19</strain>
    </source>
</reference>
<evidence type="ECO:0000259" key="9">
    <source>
        <dbReference type="PROSITE" id="PS50850"/>
    </source>
</evidence>
<feature type="domain" description="Major facilitator superfamily (MFS) profile" evidence="9">
    <location>
        <begin position="12"/>
        <end position="392"/>
    </location>
</feature>
<evidence type="ECO:0000256" key="4">
    <source>
        <dbReference type="ARBA" id="ARBA00022475"/>
    </source>
</evidence>
<feature type="transmembrane region" description="Helical" evidence="8">
    <location>
        <begin position="246"/>
        <end position="268"/>
    </location>
</feature>
<dbReference type="EMBL" id="CP046884">
    <property type="protein sequence ID" value="QNQ91088.1"/>
    <property type="molecule type" value="Genomic_DNA"/>
</dbReference>
<dbReference type="Gene3D" id="1.20.1720.10">
    <property type="entry name" value="Multidrug resistance protein D"/>
    <property type="match status" value="1"/>
</dbReference>
<feature type="transmembrane region" description="Helical" evidence="8">
    <location>
        <begin position="136"/>
        <end position="154"/>
    </location>
</feature>
<feature type="transmembrane region" description="Helical" evidence="8">
    <location>
        <begin position="166"/>
        <end position="186"/>
    </location>
</feature>
<feature type="transmembrane region" description="Helical" evidence="8">
    <location>
        <begin position="307"/>
        <end position="326"/>
    </location>
</feature>
<dbReference type="KEGG" id="cpoy:GP475_10955"/>
<feature type="transmembrane region" description="Helical" evidence="8">
    <location>
        <begin position="366"/>
        <end position="389"/>
    </location>
</feature>
<organism evidence="10 11">
    <name type="scientific">Corynebacterium poyangense</name>
    <dbReference type="NCBI Taxonomy" id="2684405"/>
    <lineage>
        <taxon>Bacteria</taxon>
        <taxon>Bacillati</taxon>
        <taxon>Actinomycetota</taxon>
        <taxon>Actinomycetes</taxon>
        <taxon>Mycobacteriales</taxon>
        <taxon>Corynebacteriaceae</taxon>
        <taxon>Corynebacterium</taxon>
    </lineage>
</organism>
<keyword evidence="5 8" id="KW-0812">Transmembrane</keyword>
<feature type="transmembrane region" description="Helical" evidence="8">
    <location>
        <begin position="101"/>
        <end position="124"/>
    </location>
</feature>
<protein>
    <submittedName>
        <fullName evidence="10">Bcr/CflA family efflux MFS transporter</fullName>
    </submittedName>
</protein>
<dbReference type="InterPro" id="IPR004812">
    <property type="entry name" value="Efflux_drug-R_Bcr/CmlA"/>
</dbReference>
<dbReference type="SUPFAM" id="SSF103473">
    <property type="entry name" value="MFS general substrate transporter"/>
    <property type="match status" value="1"/>
</dbReference>
<keyword evidence="7 8" id="KW-0472">Membrane</keyword>
<feature type="transmembrane region" description="Helical" evidence="8">
    <location>
        <begin position="78"/>
        <end position="95"/>
    </location>
</feature>